<feature type="transmembrane region" description="Helical" evidence="1">
    <location>
        <begin position="163"/>
        <end position="186"/>
    </location>
</feature>
<protein>
    <submittedName>
        <fullName evidence="2">Uncharacterized protein</fullName>
    </submittedName>
</protein>
<dbReference type="Proteomes" id="UP000245647">
    <property type="component" value="Unassembled WGS sequence"/>
</dbReference>
<sequence length="203" mass="23761">MNLDELKSAWNKENTSDVSVPESVQRLKKARHPLDKLKRNMKNEWFMQLAAIIALAFIPQIQHIHASLYPFYYATYSVLVIVSAYYLSRFRNFYTHITHYSGDTKDSLTEIYYEFRLNIERYHSFGFLLLPFCLVWLAIYIHSDLLKQGKSLASLSGDTRMQLLGLVIFIILLLVAAILGWTKYYYGKYLKQLKAVIDELKSN</sequence>
<evidence type="ECO:0000313" key="3">
    <source>
        <dbReference type="Proteomes" id="UP000245647"/>
    </source>
</evidence>
<gene>
    <name evidence="2" type="ORF">DDR33_20035</name>
</gene>
<evidence type="ECO:0000313" key="2">
    <source>
        <dbReference type="EMBL" id="PWG78942.1"/>
    </source>
</evidence>
<feature type="transmembrane region" description="Helical" evidence="1">
    <location>
        <begin position="125"/>
        <end position="143"/>
    </location>
</feature>
<name>A0A2U2PC36_9SPHI</name>
<keyword evidence="3" id="KW-1185">Reference proteome</keyword>
<organism evidence="2 3">
    <name type="scientific">Pararcticibacter amylolyticus</name>
    <dbReference type="NCBI Taxonomy" id="2173175"/>
    <lineage>
        <taxon>Bacteria</taxon>
        <taxon>Pseudomonadati</taxon>
        <taxon>Bacteroidota</taxon>
        <taxon>Sphingobacteriia</taxon>
        <taxon>Sphingobacteriales</taxon>
        <taxon>Sphingobacteriaceae</taxon>
        <taxon>Pararcticibacter</taxon>
    </lineage>
</organism>
<comment type="caution">
    <text evidence="2">The sequence shown here is derived from an EMBL/GenBank/DDBJ whole genome shotgun (WGS) entry which is preliminary data.</text>
</comment>
<keyword evidence="1" id="KW-0812">Transmembrane</keyword>
<accession>A0A2U2PC36</accession>
<dbReference type="RefSeq" id="WP_109417579.1">
    <property type="nucleotide sequence ID" value="NZ_QEAS01000019.1"/>
</dbReference>
<reference evidence="2 3" key="1">
    <citation type="submission" date="2018-04" db="EMBL/GenBank/DDBJ databases">
        <title>Pedobacter chongqingensis sp. nov., isolated from a rottenly hemp rope.</title>
        <authorList>
            <person name="Cai Y."/>
        </authorList>
    </citation>
    <scope>NUCLEOTIDE SEQUENCE [LARGE SCALE GENOMIC DNA]</scope>
    <source>
        <strain evidence="2 3">FJ4-8</strain>
    </source>
</reference>
<dbReference type="EMBL" id="QEAS01000019">
    <property type="protein sequence ID" value="PWG78942.1"/>
    <property type="molecule type" value="Genomic_DNA"/>
</dbReference>
<proteinExistence type="predicted"/>
<dbReference type="OrthoDB" id="1249607at2"/>
<feature type="transmembrane region" description="Helical" evidence="1">
    <location>
        <begin position="45"/>
        <end position="64"/>
    </location>
</feature>
<feature type="transmembrane region" description="Helical" evidence="1">
    <location>
        <begin position="70"/>
        <end position="87"/>
    </location>
</feature>
<keyword evidence="1" id="KW-0472">Membrane</keyword>
<dbReference type="AlphaFoldDB" id="A0A2U2PC36"/>
<evidence type="ECO:0000256" key="1">
    <source>
        <dbReference type="SAM" id="Phobius"/>
    </source>
</evidence>
<keyword evidence="1" id="KW-1133">Transmembrane helix</keyword>